<gene>
    <name evidence="2" type="ORF">CLV37_109222</name>
</gene>
<accession>A0A2T0R1A3</accession>
<evidence type="ECO:0000313" key="3">
    <source>
        <dbReference type="Proteomes" id="UP000238083"/>
    </source>
</evidence>
<dbReference type="Proteomes" id="UP000238083">
    <property type="component" value="Unassembled WGS sequence"/>
</dbReference>
<keyword evidence="1" id="KW-0812">Transmembrane</keyword>
<dbReference type="RefSeq" id="WP_106212978.1">
    <property type="nucleotide sequence ID" value="NZ_PVZF01000009.1"/>
</dbReference>
<feature type="transmembrane region" description="Helical" evidence="1">
    <location>
        <begin position="55"/>
        <end position="77"/>
    </location>
</feature>
<comment type="caution">
    <text evidence="2">The sequence shown here is derived from an EMBL/GenBank/DDBJ whole genome shotgun (WGS) entry which is preliminary data.</text>
</comment>
<keyword evidence="3" id="KW-1185">Reference proteome</keyword>
<evidence type="ECO:0000256" key="1">
    <source>
        <dbReference type="SAM" id="Phobius"/>
    </source>
</evidence>
<dbReference type="EMBL" id="PVZF01000009">
    <property type="protein sequence ID" value="PRY13031.1"/>
    <property type="molecule type" value="Genomic_DNA"/>
</dbReference>
<reference evidence="2 3" key="1">
    <citation type="submission" date="2018-03" db="EMBL/GenBank/DDBJ databases">
        <title>Genomic Encyclopedia of Archaeal and Bacterial Type Strains, Phase II (KMG-II): from individual species to whole genera.</title>
        <authorList>
            <person name="Goeker M."/>
        </authorList>
    </citation>
    <scope>NUCLEOTIDE SEQUENCE [LARGE SCALE GENOMIC DNA]</scope>
    <source>
        <strain evidence="2 3">DSM 19711</strain>
    </source>
</reference>
<organism evidence="2 3">
    <name type="scientific">Kineococcus rhizosphaerae</name>
    <dbReference type="NCBI Taxonomy" id="559628"/>
    <lineage>
        <taxon>Bacteria</taxon>
        <taxon>Bacillati</taxon>
        <taxon>Actinomycetota</taxon>
        <taxon>Actinomycetes</taxon>
        <taxon>Kineosporiales</taxon>
        <taxon>Kineosporiaceae</taxon>
        <taxon>Kineococcus</taxon>
    </lineage>
</organism>
<name>A0A2T0R1A3_9ACTN</name>
<keyword evidence="1" id="KW-0472">Membrane</keyword>
<protein>
    <submittedName>
        <fullName evidence="2">Uncharacterized protein</fullName>
    </submittedName>
</protein>
<evidence type="ECO:0000313" key="2">
    <source>
        <dbReference type="EMBL" id="PRY13031.1"/>
    </source>
</evidence>
<dbReference type="AlphaFoldDB" id="A0A2T0R1A3"/>
<sequence>MSRRVLGLDRVVAVLLGLVLLAGGAAAVVWAAGWLRQWWPGAPARLAVADVTKESWFAAAAAVAAVVLAVLALWWLLAHVPRRSVGTLSLPGSGPGGQSRLTASGPVDAAAEEFALTPGVRSASGRTISDRGELLVEFRAVVEPTADLRTVAAASQEVSAQLRQVLGRDDVRGRVRLSVARNDKTRRVH</sequence>
<keyword evidence="1" id="KW-1133">Transmembrane helix</keyword>
<proteinExistence type="predicted"/>
<dbReference type="OrthoDB" id="4824828at2"/>